<dbReference type="Proteomes" id="UP000808372">
    <property type="component" value="Chromosome 15"/>
</dbReference>
<dbReference type="GO" id="GO:0006914">
    <property type="term" value="P:autophagy"/>
    <property type="evidence" value="ECO:0007669"/>
    <property type="project" value="TreeGrafter"/>
</dbReference>
<name>A0A8U1EX15_SALNM</name>
<sequence length="375" mass="42495">MSSGPPQSPTVAKTEVTVEGECPIFAATFAYWDNILGPRVCHIWAPRCEQPLLLSDGEVTFLANHTLNGEILRSAECGAVDVKFFVLAEKGVIIISLIFDGELKGDKNTCALSIILPQTELAFYLPLHMVCVERLKHIIRKGRIWMQKGYNIISVLSSEIVPIMELLSSMKTHSVPEDIDDSMGSFVLPFRQVLYSPYPTTHIDVDINTVKQMPPCHEHTYIQRRYMRSELSALWKAASEENIAPDTGIHTESFTPDLNVFQDVMHKDTLVKSFIDEVFMLKPGLNLRSTYLAQFLLILHRKALVLLKYIEDETQKGKKPFRSLRSLKTDLDLMVEGDLNIIMALAEKQRAGLHSFVFGKQFYTSVQERDVLMSF</sequence>
<dbReference type="GO" id="GO:0005768">
    <property type="term" value="C:endosome"/>
    <property type="evidence" value="ECO:0007669"/>
    <property type="project" value="TreeGrafter"/>
</dbReference>
<protein>
    <submittedName>
        <fullName evidence="2">Guanine nucleotide exchange C9orf72-like isoform X2</fullName>
    </submittedName>
</protein>
<dbReference type="AlphaFoldDB" id="A0A8U1EX15"/>
<dbReference type="RefSeq" id="XP_038865570.1">
    <property type="nucleotide sequence ID" value="XM_039009642.1"/>
</dbReference>
<keyword evidence="1" id="KW-1185">Reference proteome</keyword>
<organism evidence="1 2">
    <name type="scientific">Salvelinus namaycush</name>
    <name type="common">Lake trout</name>
    <name type="synonym">Salmo namaycush</name>
    <dbReference type="NCBI Taxonomy" id="8040"/>
    <lineage>
        <taxon>Eukaryota</taxon>
        <taxon>Metazoa</taxon>
        <taxon>Chordata</taxon>
        <taxon>Craniata</taxon>
        <taxon>Vertebrata</taxon>
        <taxon>Euteleostomi</taxon>
        <taxon>Actinopterygii</taxon>
        <taxon>Neopterygii</taxon>
        <taxon>Teleostei</taxon>
        <taxon>Protacanthopterygii</taxon>
        <taxon>Salmoniformes</taxon>
        <taxon>Salmonidae</taxon>
        <taxon>Salmoninae</taxon>
        <taxon>Salvelinus</taxon>
    </lineage>
</organism>
<dbReference type="InterPro" id="IPR027819">
    <property type="entry name" value="C9orf72"/>
</dbReference>
<dbReference type="PROSITE" id="PS51835">
    <property type="entry name" value="DENN_C9ORF72"/>
    <property type="match status" value="1"/>
</dbReference>
<evidence type="ECO:0000313" key="1">
    <source>
        <dbReference type="Proteomes" id="UP000808372"/>
    </source>
</evidence>
<proteinExistence type="predicted"/>
<reference evidence="2" key="1">
    <citation type="submission" date="2025-08" db="UniProtKB">
        <authorList>
            <consortium name="RefSeq"/>
        </authorList>
    </citation>
    <scope>IDENTIFICATION</scope>
    <source>
        <tissue evidence="2">White muscle</tissue>
    </source>
</reference>
<dbReference type="Pfam" id="PF15019">
    <property type="entry name" value="C9orf72-like"/>
    <property type="match status" value="1"/>
</dbReference>
<dbReference type="GeneID" id="120060369"/>
<dbReference type="PANTHER" id="PTHR31855:SF2">
    <property type="entry name" value="GUANINE NUCLEOTIDE EXCHANGE FACTOR C9ORF72"/>
    <property type="match status" value="1"/>
</dbReference>
<dbReference type="GO" id="GO:0005776">
    <property type="term" value="C:autophagosome"/>
    <property type="evidence" value="ECO:0007669"/>
    <property type="project" value="TreeGrafter"/>
</dbReference>
<gene>
    <name evidence="2" type="primary">LOC120060369</name>
</gene>
<accession>A0A8U1EX15</accession>
<dbReference type="GO" id="GO:0005085">
    <property type="term" value="F:guanyl-nucleotide exchange factor activity"/>
    <property type="evidence" value="ECO:0007669"/>
    <property type="project" value="InterPro"/>
</dbReference>
<dbReference type="PANTHER" id="PTHR31855">
    <property type="entry name" value="GUANINE NUCLEOTIDE EXCHANGE C9ORF72"/>
    <property type="match status" value="1"/>
</dbReference>
<dbReference type="GO" id="GO:0006897">
    <property type="term" value="P:endocytosis"/>
    <property type="evidence" value="ECO:0007669"/>
    <property type="project" value="TreeGrafter"/>
</dbReference>
<evidence type="ECO:0000313" key="2">
    <source>
        <dbReference type="RefSeq" id="XP_038865570.1"/>
    </source>
</evidence>